<protein>
    <submittedName>
        <fullName evidence="1">Uncharacterized protein</fullName>
    </submittedName>
</protein>
<proteinExistence type="predicted"/>
<name>A0A6P0G7N8_XANPE</name>
<dbReference type="AlphaFoldDB" id="A0A6P0G7N8"/>
<comment type="caution">
    <text evidence="1">The sequence shown here is derived from an EMBL/GenBank/DDBJ whole genome shotgun (WGS) entry which is preliminary data.</text>
</comment>
<organism evidence="1 2">
    <name type="scientific">Xanthomonas perforans</name>
    <dbReference type="NCBI Taxonomy" id="442694"/>
    <lineage>
        <taxon>Bacteria</taxon>
        <taxon>Pseudomonadati</taxon>
        <taxon>Pseudomonadota</taxon>
        <taxon>Gammaproteobacteria</taxon>
        <taxon>Lysobacterales</taxon>
        <taxon>Lysobacteraceae</taxon>
        <taxon>Xanthomonas</taxon>
    </lineage>
</organism>
<gene>
    <name evidence="1" type="ORF">G3W61_21205</name>
</gene>
<sequence length="142" mass="15950">MNITSNVQPLEHPLRELPTFAQVYVVRYGLVFVYPACALDDVANDRYVNLRDEWVAWSKEYDAGELYARRISASANPSKALARELWRAAGGPDTSAFDWFWDSIDLDADPAIIGAATMVAARSLMNFPLFKLRHLDETTAVP</sequence>
<dbReference type="EMBL" id="JAAGYU010000180">
    <property type="protein sequence ID" value="NEL78729.1"/>
    <property type="molecule type" value="Genomic_DNA"/>
</dbReference>
<accession>A0A6P0G7N8</accession>
<evidence type="ECO:0000313" key="1">
    <source>
        <dbReference type="EMBL" id="NEL78729.1"/>
    </source>
</evidence>
<dbReference type="Proteomes" id="UP000471082">
    <property type="component" value="Unassembled WGS sequence"/>
</dbReference>
<evidence type="ECO:0000313" key="2">
    <source>
        <dbReference type="Proteomes" id="UP000471082"/>
    </source>
</evidence>
<reference evidence="1 2" key="1">
    <citation type="submission" date="2019-11" db="EMBL/GenBank/DDBJ databases">
        <title>Genome-resolved metagenomics to study the prevalence of co-infection and intraspecific heterogeneity among plant pathogen metapopulations.</title>
        <authorList>
            <person name="Newberry E."/>
            <person name="Bhandari R."/>
            <person name="Kemble J."/>
            <person name="Sikora E."/>
            <person name="Potnis N."/>
        </authorList>
    </citation>
    <scope>NUCLEOTIDE SEQUENCE [LARGE SCALE GENOMIC DNA]</scope>
    <source>
        <strain evidence="1">Xp_Tom_Tuscaloosa_18b</strain>
    </source>
</reference>